<protein>
    <recommendedName>
        <fullName evidence="5">Fungal N-terminal domain-containing protein</fullName>
    </recommendedName>
</protein>
<dbReference type="Proteomes" id="UP000053328">
    <property type="component" value="Unassembled WGS sequence"/>
</dbReference>
<evidence type="ECO:0000313" key="3">
    <source>
        <dbReference type="EMBL" id="KIW19866.1"/>
    </source>
</evidence>
<accession>A0A0D1YX47</accession>
<gene>
    <name evidence="3" type="ORF">PV08_00441</name>
</gene>
<feature type="compositionally biased region" description="Acidic residues" evidence="2">
    <location>
        <begin position="322"/>
        <end position="336"/>
    </location>
</feature>
<evidence type="ECO:0000256" key="2">
    <source>
        <dbReference type="SAM" id="MobiDB-lite"/>
    </source>
</evidence>
<feature type="coiled-coil region" evidence="1">
    <location>
        <begin position="42"/>
        <end position="69"/>
    </location>
</feature>
<dbReference type="RefSeq" id="XP_016240082.1">
    <property type="nucleotide sequence ID" value="XM_016374806.1"/>
</dbReference>
<feature type="region of interest" description="Disordered" evidence="2">
    <location>
        <begin position="183"/>
        <end position="221"/>
    </location>
</feature>
<dbReference type="OrthoDB" id="4156592at2759"/>
<feature type="region of interest" description="Disordered" evidence="2">
    <location>
        <begin position="373"/>
        <end position="399"/>
    </location>
</feature>
<evidence type="ECO:0008006" key="5">
    <source>
        <dbReference type="Google" id="ProtNLM"/>
    </source>
</evidence>
<organism evidence="3 4">
    <name type="scientific">Exophiala spinifera</name>
    <dbReference type="NCBI Taxonomy" id="91928"/>
    <lineage>
        <taxon>Eukaryota</taxon>
        <taxon>Fungi</taxon>
        <taxon>Dikarya</taxon>
        <taxon>Ascomycota</taxon>
        <taxon>Pezizomycotina</taxon>
        <taxon>Eurotiomycetes</taxon>
        <taxon>Chaetothyriomycetidae</taxon>
        <taxon>Chaetothyriales</taxon>
        <taxon>Herpotrichiellaceae</taxon>
        <taxon>Exophiala</taxon>
    </lineage>
</organism>
<dbReference type="VEuPathDB" id="FungiDB:PV08_00441"/>
<dbReference type="AlphaFoldDB" id="A0A0D1YX47"/>
<feature type="compositionally biased region" description="Basic and acidic residues" evidence="2">
    <location>
        <begin position="185"/>
        <end position="194"/>
    </location>
</feature>
<name>A0A0D1YX47_9EURO</name>
<keyword evidence="4" id="KW-1185">Reference proteome</keyword>
<reference evidence="3 4" key="1">
    <citation type="submission" date="2015-01" db="EMBL/GenBank/DDBJ databases">
        <title>The Genome Sequence of Exophiala spinifera CBS89968.</title>
        <authorList>
            <consortium name="The Broad Institute Genomics Platform"/>
            <person name="Cuomo C."/>
            <person name="de Hoog S."/>
            <person name="Gorbushina A."/>
            <person name="Stielow B."/>
            <person name="Teixiera M."/>
            <person name="Abouelleil A."/>
            <person name="Chapman S.B."/>
            <person name="Priest M."/>
            <person name="Young S.K."/>
            <person name="Wortman J."/>
            <person name="Nusbaum C."/>
            <person name="Birren B."/>
        </authorList>
    </citation>
    <scope>NUCLEOTIDE SEQUENCE [LARGE SCALE GENOMIC DNA]</scope>
    <source>
        <strain evidence="3 4">CBS 89968</strain>
    </source>
</reference>
<evidence type="ECO:0000313" key="4">
    <source>
        <dbReference type="Proteomes" id="UP000053328"/>
    </source>
</evidence>
<keyword evidence="1" id="KW-0175">Coiled coil</keyword>
<proteinExistence type="predicted"/>
<sequence>MFDQQEAGKVDLLYLSKHAEVLAASLNKQQAECGHQSTSVEISQVAAELKLLSDELNNLNEAMHANQEQYTSVFREDLGEVYNNIEGTLEDVEDCCKEMQKADQRGATTIGWLHRQPYVKRLRKHLEANKTTLVVMRTVLHHGTEYGQQSSSERLAESSPHTLQEDLVILQSVFASKQTITELEESTKESHHETSPPAPSKTATFQPGPHGQNLSSATGVDTPAVENFLPRTTEKKEADLLTQRFSKRGVRLAVHSSIRDLDAHEIPDSLKKRWIHRAKLRQSSSSSAAGRPLTTPLSNISESASTASDERRKGALLSTDDAGNEDDEAKDPEVSETGEPSIAHVSKAKKRGLSLLASPVGKKLGKVITKLSAANLGESRASNSGSQKKDKESEKSGWTYKFTKPFEKSELTTPDYNQDIENMVLR</sequence>
<evidence type="ECO:0000256" key="1">
    <source>
        <dbReference type="SAM" id="Coils"/>
    </source>
</evidence>
<feature type="compositionally biased region" description="Polar residues" evidence="2">
    <location>
        <begin position="295"/>
        <end position="307"/>
    </location>
</feature>
<dbReference type="EMBL" id="KN847492">
    <property type="protein sequence ID" value="KIW19866.1"/>
    <property type="molecule type" value="Genomic_DNA"/>
</dbReference>
<dbReference type="GeneID" id="27327524"/>
<dbReference type="HOGENOM" id="CLU_581394_0_0_1"/>
<feature type="region of interest" description="Disordered" evidence="2">
    <location>
        <begin position="280"/>
        <end position="349"/>
    </location>
</feature>